<protein>
    <submittedName>
        <fullName evidence="1">Uncharacterized protein</fullName>
    </submittedName>
</protein>
<dbReference type="Proteomes" id="UP000480570">
    <property type="component" value="Unassembled WGS sequence"/>
</dbReference>
<dbReference type="EMBL" id="WEZT01000002">
    <property type="protein sequence ID" value="MYV04437.1"/>
    <property type="molecule type" value="Genomic_DNA"/>
</dbReference>
<proteinExistence type="predicted"/>
<reference evidence="1 2" key="1">
    <citation type="journal article" date="2019" name="Appl. Environ. Microbiol.">
        <title>Genetic determinants of hydroxycinnamic acid metabolism in heterofermentative lactobacilli.</title>
        <authorList>
            <person name="Gaur G."/>
            <person name="Oh J.H."/>
            <person name="Filannino P."/>
            <person name="Gobbetti M."/>
            <person name="van Pijkeren J.P."/>
            <person name="Ganzle M.G."/>
        </authorList>
    </citation>
    <scope>NUCLEOTIDE SEQUENCE [LARGE SCALE GENOMIC DNA]</scope>
    <source>
        <strain evidence="1 2">FUA3583</strain>
    </source>
</reference>
<evidence type="ECO:0000313" key="2">
    <source>
        <dbReference type="Proteomes" id="UP000480570"/>
    </source>
</evidence>
<gene>
    <name evidence="1" type="ORF">GB992_00740</name>
</gene>
<comment type="caution">
    <text evidence="1">The sequence shown here is derived from an EMBL/GenBank/DDBJ whole genome shotgun (WGS) entry which is preliminary data.</text>
</comment>
<organism evidence="1 2">
    <name type="scientific">Furfurilactobacillus rossiae</name>
    <dbReference type="NCBI Taxonomy" id="231049"/>
    <lineage>
        <taxon>Bacteria</taxon>
        <taxon>Bacillati</taxon>
        <taxon>Bacillota</taxon>
        <taxon>Bacilli</taxon>
        <taxon>Lactobacillales</taxon>
        <taxon>Lactobacillaceae</taxon>
        <taxon>Furfurilactobacillus</taxon>
    </lineage>
</organism>
<name>A0A7C9IZM4_9LACO</name>
<dbReference type="AlphaFoldDB" id="A0A7C9IZM4"/>
<accession>A0A7C9IZM4</accession>
<evidence type="ECO:0000313" key="1">
    <source>
        <dbReference type="EMBL" id="MYV04437.1"/>
    </source>
</evidence>
<sequence length="278" mass="32400">MKQNYTNSTVVKLIKSNKTFKRCVKQLAVDMRTNKVDAQQNLIVELIEHRFSTMPSSTLTDALLGNDNKLNRNITFAYKDLRRKHFKKLKCQQDNEKPIVSIEFDDKSLVRPVYKSISRLEVQELNDFAFVIFKPKMAQFIIRYVQGAVATQDYYGLTEVQTKKKLYAINSVIKERRDLIDTLLRTDDEMAIIEQLKLLAHIVFLVESENYTDPVMHMYLNKVNDEDIIQDVLAMPGYRKPGLVIQNWGMPDHIKADEYNFINCVYDKVDELSGRGMM</sequence>